<name>A0ABW6N8I5_9ACTN</name>
<evidence type="ECO:0000313" key="2">
    <source>
        <dbReference type="Proteomes" id="UP001601422"/>
    </source>
</evidence>
<dbReference type="EMBL" id="JBIAJP010000021">
    <property type="protein sequence ID" value="MFF0009539.1"/>
    <property type="molecule type" value="Genomic_DNA"/>
</dbReference>
<sequence>MYLHTVDRAKDRPDRRVLLHRSYYANDLPRLMPLCRLLGHKPVVDGYDSKYGRDEERRKRWVACDRCGVRPEPQGDLAPDQWPLGAPYMGPFTGRLLSKTAARQFAKRGMTSPYPKNPGKWPENPTSDLSAELVVGRSHSIGADLKVGNPGSENALAAHIGLGPLGALYLSSGRFGTRVQRRFNNEGYESRETGFSIHNGRLWWNVWANRDHHRATDPKWMRGTLHIDPRHHILGPSKNRKVSETEKVAVTVYMPEGDTHDVLVHLEQWETRRTRGRGRTYWMAQWDCKAGIPVRNHDWKGDETYSCSWGIQGVTPDNPRWPYILAAKAAEQCTRDRARYGYRAPEPTEDDAA</sequence>
<proteinExistence type="predicted"/>
<evidence type="ECO:0000313" key="1">
    <source>
        <dbReference type="EMBL" id="MFF0009539.1"/>
    </source>
</evidence>
<comment type="caution">
    <text evidence="1">The sequence shown here is derived from an EMBL/GenBank/DDBJ whole genome shotgun (WGS) entry which is preliminary data.</text>
</comment>
<protein>
    <submittedName>
        <fullName evidence="1">Uncharacterized protein</fullName>
    </submittedName>
</protein>
<dbReference type="RefSeq" id="WP_389835436.1">
    <property type="nucleotide sequence ID" value="NZ_JBIAJP010000021.1"/>
</dbReference>
<keyword evidence="2" id="KW-1185">Reference proteome</keyword>
<dbReference type="Proteomes" id="UP001601422">
    <property type="component" value="Unassembled WGS sequence"/>
</dbReference>
<organism evidence="1 2">
    <name type="scientific">Streptomyces tibetensis</name>
    <dbReference type="NCBI Taxonomy" id="2382123"/>
    <lineage>
        <taxon>Bacteria</taxon>
        <taxon>Bacillati</taxon>
        <taxon>Actinomycetota</taxon>
        <taxon>Actinomycetes</taxon>
        <taxon>Kitasatosporales</taxon>
        <taxon>Streptomycetaceae</taxon>
        <taxon>Streptomyces</taxon>
    </lineage>
</organism>
<reference evidence="1 2" key="1">
    <citation type="submission" date="2024-10" db="EMBL/GenBank/DDBJ databases">
        <title>The Natural Products Discovery Center: Release of the First 8490 Sequenced Strains for Exploring Actinobacteria Biosynthetic Diversity.</title>
        <authorList>
            <person name="Kalkreuter E."/>
            <person name="Kautsar S.A."/>
            <person name="Yang D."/>
            <person name="Bader C.D."/>
            <person name="Teijaro C.N."/>
            <person name="Fluegel L."/>
            <person name="Davis C.M."/>
            <person name="Simpson J.R."/>
            <person name="Lauterbach L."/>
            <person name="Steele A.D."/>
            <person name="Gui C."/>
            <person name="Meng S."/>
            <person name="Li G."/>
            <person name="Viehrig K."/>
            <person name="Ye F."/>
            <person name="Su P."/>
            <person name="Kiefer A.F."/>
            <person name="Nichols A."/>
            <person name="Cepeda A.J."/>
            <person name="Yan W."/>
            <person name="Fan B."/>
            <person name="Jiang Y."/>
            <person name="Adhikari A."/>
            <person name="Zheng C.-J."/>
            <person name="Schuster L."/>
            <person name="Cowan T.M."/>
            <person name="Smanski M.J."/>
            <person name="Chevrette M.G."/>
            <person name="De Carvalho L.P.S."/>
            <person name="Shen B."/>
        </authorList>
    </citation>
    <scope>NUCLEOTIDE SEQUENCE [LARGE SCALE GENOMIC DNA]</scope>
    <source>
        <strain evidence="1 2">NPDC005497</strain>
    </source>
</reference>
<accession>A0ABW6N8I5</accession>
<gene>
    <name evidence="1" type="ORF">ACFYQT_39795</name>
</gene>